<dbReference type="InterPro" id="IPR036322">
    <property type="entry name" value="WD40_repeat_dom_sf"/>
</dbReference>
<reference evidence="2" key="1">
    <citation type="submission" date="2016-10" db="EMBL/GenBank/DDBJ databases">
        <authorList>
            <person name="Benchimol M."/>
            <person name="Almeida L.G."/>
            <person name="Vasconcelos A.T."/>
            <person name="Perreira-Neves A."/>
            <person name="Rosa I.A."/>
            <person name="Tasca T."/>
            <person name="Bogo M.R."/>
            <person name="de Souza W."/>
        </authorList>
    </citation>
    <scope>NUCLEOTIDE SEQUENCE [LARGE SCALE GENOMIC DNA]</scope>
    <source>
        <strain evidence="2">K</strain>
    </source>
</reference>
<dbReference type="Pfam" id="PF02138">
    <property type="entry name" value="Beach"/>
    <property type="match status" value="1"/>
</dbReference>
<dbReference type="SUPFAM" id="SSF50978">
    <property type="entry name" value="WD40 repeat-like"/>
    <property type="match status" value="1"/>
</dbReference>
<dbReference type="SMART" id="SM01026">
    <property type="entry name" value="Beach"/>
    <property type="match status" value="1"/>
</dbReference>
<dbReference type="PANTHER" id="PTHR13743:SF112">
    <property type="entry name" value="BEACH DOMAIN-CONTAINING PROTEIN"/>
    <property type="match status" value="1"/>
</dbReference>
<dbReference type="InterPro" id="IPR000409">
    <property type="entry name" value="BEACH_dom"/>
</dbReference>
<dbReference type="EMBL" id="MLAK01001171">
    <property type="protein sequence ID" value="OHS96495.1"/>
    <property type="molecule type" value="Genomic_DNA"/>
</dbReference>
<evidence type="ECO:0000313" key="3">
    <source>
        <dbReference type="Proteomes" id="UP000179807"/>
    </source>
</evidence>
<dbReference type="PROSITE" id="PS50197">
    <property type="entry name" value="BEACH"/>
    <property type="match status" value="1"/>
</dbReference>
<feature type="domain" description="BEACH" evidence="1">
    <location>
        <begin position="1558"/>
        <end position="1841"/>
    </location>
</feature>
<dbReference type="GeneID" id="94829815"/>
<dbReference type="VEuPathDB" id="TrichDB:TRFO_09866"/>
<dbReference type="OrthoDB" id="10255339at2759"/>
<dbReference type="CDD" id="cd06071">
    <property type="entry name" value="Beach"/>
    <property type="match status" value="1"/>
</dbReference>
<dbReference type="SUPFAM" id="SSF81837">
    <property type="entry name" value="BEACH domain"/>
    <property type="match status" value="1"/>
</dbReference>
<sequence length="2120" mass="244538">MNDFHLNSEALESIKNWILPVVGTEAFTEIISPILNHQNHSLSQDSVKNLFLSVKVPPRSLLTPLNNSISPYEYFLLQFFDNHPNDSYASAYFRLLSFLPITRFNMFCGPFLKSLSKKQNLQFIPRLQECPAVFSHLMSLLQTEETFLPAFSKLFQSFHQIPKYLHQFFGFCFRNALKKSILIKGFDIMLSIVFAIPKDPYAAIDFFFSAFLSDSSILASYVGSMEVMLSFQIIPKCEQLPVSYLKFLIFTNIESKLSAIHIWHFFIRAPSLTLDLIDRYPIKQMIEIWTSLLLNISTTQNISELLDIQLNVFYAFLLSSIVHHELVSIFSNLQLQVIVDDIIFVRNRSRDITDRELALLSIYLQFCRINEDVSQQFVLLSNFRAGLSNIIHNTSKFSKFLDFFIWVLNPSVDFPMEGMSFTNAKDVLSFLPPPAFTFSSEIAPLILSQTMKIGIQNHLNDKTFIKFISTINQIYQWDQCPNNLLLGIANEDVLSSLIPLAMKDESYFYLLTSALSISCVFPVFSNVYSKIANNHEKLLKFLITLVSRAPLVNDFLRIDSKYNLKCTCVGATTTMWVRFVNHSAQIAKFKIGRNSKIYVKKEANSFVLEYFQKSSKFIPMNESIDGWHLICIDITPDSVSMSVNLSKVRIDLPCKQSVSVSLGKNSSVFDLQSFHVFRPQLDGANICKLFALGPNHKLVIDNFLTTSEGESLFVSKNSYISSLYLSWISHFRTGQNIESNLERLVEYSISPPFDTILTKKGIVKESVFRNESRSILTKRFYFESFFNSLDAHGGIPLIIHFLAEIILKKKDLHSLAFCFFHSLVNRFPFIHFYFEKNKVYQLVGQLLWKSSPDPKSISQCAMVIHDDGCIITNVNVVKYWFLGPSLFHCEYNDIISTLLSSLEGNFASDNFQILMKADGFSCIIKSISNSIINSESFFSLLIALALKITLHENAQNHALIIIQHLLVYHFNTRNNTQKTPNNTLNGELKNDVKKEIPNNSTVSLIHLLDQILYNYNDINVQLCSLLPMFIDGSTQVLNCLYELMMKYLPPNDFDKLIIVLMRSNSNPEFAEYISNCSTMFIFKNDDNSFEKFHNITIPLIYLLSHIEKNNKIDSILSLFSSSAIILPKFQKFSTKMFDHVYRILYLIYSKKLMAKFIGHDANSKKTTITPFSHFLLTFIANSVFKDQINQVFSFLKAFFALDHGEFSTFIMAQMFDFLIEFNDKKRLFNIVSFLFAFIPVIIRERITDTPPHITLFIQNAAHFIDFIKFNELTLKFVNMLKEIASISASVALQIISIVKECDAIYLLPNYDEIINRLESPMSYIIPKTPKASLNLDSSKIYQNLEENDSKAFLTLYCNTVHDQILYAESIFSSQEANDEIIEKWRQFFTVLNFPGSNIYSNCPTKYGIDDRSTQYQIRRVLFPLNPSLDHNYLNFWAAKYSGDPPEIRLTIKEVFNNINFSHARDIIFTGESMRLTGISIIRGTFVVTNTHIKFYTDCDLLVFSIDKIKLIRLTDYQHQPKGIFIEDNKMNSTLFAFETSSLRAGFIEVVEKLKINIIKNVDRDYLYRLTFNWSEGVISNMEYLLYLNFLSGRTWCDFTQFPIFPWVFTKFDNQPISRDFQYPFFAQTPDQKESCQRYFQMTKEIDGSPHHYTNYVSNVGSALYFLVRLEPFTTEEIEFQSGSLDAADRTFQSFDITSEVMTCPGSRSTLELVPEAYFMPDFLKNLNNIVFPQSPLHNRKINDVILPKWGRNPHHFVRKMRKKLESEETSKMLNEWIDLIWGVRRQGNLAEERINVFPNIIFEFNPDQYIDDLRLLNAINTQMHNCGQAPPQLFMEFHIQRKVTPKKRQICLCNKKIQKYKNDEYAKMICDDNLENSIRLPNGAKLRIKGTSIEFISNVIEKLTFADEISPTLICSNGNDFITAHKIPIINHWRCSENRVFIRLSSLRGHLKEITAVSMNSECSLAVTGHSDGTLSTFCLNPHCFLRTFECSIQSPVTKLSIMNDNSSILVFQNHSDRSYASLFSINGDLLSVIEIDAPIKDCVLTCFTNGVQTNYAFVLTEKNMIYALSMNSLKVKLVEEISSEVTSIRLWKNNTLLAITQSREFILWDLFNPREMIRK</sequence>
<dbReference type="InterPro" id="IPR036372">
    <property type="entry name" value="BEACH_dom_sf"/>
</dbReference>
<gene>
    <name evidence="2" type="ORF">TRFO_09866</name>
</gene>
<organism evidence="2 3">
    <name type="scientific">Tritrichomonas foetus</name>
    <dbReference type="NCBI Taxonomy" id="1144522"/>
    <lineage>
        <taxon>Eukaryota</taxon>
        <taxon>Metamonada</taxon>
        <taxon>Parabasalia</taxon>
        <taxon>Tritrichomonadida</taxon>
        <taxon>Tritrichomonadidae</taxon>
        <taxon>Tritrichomonas</taxon>
    </lineage>
</organism>
<name>A0A1J4JDY3_9EUKA</name>
<evidence type="ECO:0000313" key="2">
    <source>
        <dbReference type="EMBL" id="OHS96495.1"/>
    </source>
</evidence>
<accession>A0A1J4JDY3</accession>
<protein>
    <submittedName>
        <fullName evidence="2">Beige/BEACH domain containing protein</fullName>
    </submittedName>
</protein>
<keyword evidence="3" id="KW-1185">Reference proteome</keyword>
<comment type="caution">
    <text evidence="2">The sequence shown here is derived from an EMBL/GenBank/DDBJ whole genome shotgun (WGS) entry which is preliminary data.</text>
</comment>
<evidence type="ECO:0000259" key="1">
    <source>
        <dbReference type="PROSITE" id="PS50197"/>
    </source>
</evidence>
<dbReference type="RefSeq" id="XP_068349632.1">
    <property type="nucleotide sequence ID" value="XM_068495111.1"/>
</dbReference>
<dbReference type="Proteomes" id="UP000179807">
    <property type="component" value="Unassembled WGS sequence"/>
</dbReference>
<proteinExistence type="predicted"/>
<dbReference type="PANTHER" id="PTHR13743">
    <property type="entry name" value="BEIGE/BEACH-RELATED"/>
    <property type="match status" value="1"/>
</dbReference>
<dbReference type="Gene3D" id="1.10.1540.10">
    <property type="entry name" value="BEACH domain"/>
    <property type="match status" value="1"/>
</dbReference>
<dbReference type="Gene3D" id="2.130.10.10">
    <property type="entry name" value="YVTN repeat-like/Quinoprotein amine dehydrogenase"/>
    <property type="match status" value="1"/>
</dbReference>
<dbReference type="InterPro" id="IPR050865">
    <property type="entry name" value="BEACH_Domain"/>
</dbReference>
<dbReference type="InterPro" id="IPR015943">
    <property type="entry name" value="WD40/YVTN_repeat-like_dom_sf"/>
</dbReference>